<name>A0A1E1L4I8_9HELO</name>
<feature type="region of interest" description="Disordered" evidence="1">
    <location>
        <begin position="74"/>
        <end position="106"/>
    </location>
</feature>
<dbReference type="Proteomes" id="UP000178129">
    <property type="component" value="Unassembled WGS sequence"/>
</dbReference>
<gene>
    <name evidence="2" type="ORF">RCO7_08551</name>
</gene>
<proteinExistence type="predicted"/>
<reference evidence="3" key="1">
    <citation type="submission" date="2016-03" db="EMBL/GenBank/DDBJ databases">
        <authorList>
            <person name="Ploux O."/>
        </authorList>
    </citation>
    <scope>NUCLEOTIDE SEQUENCE [LARGE SCALE GENOMIC DNA]</scope>
    <source>
        <strain evidence="3">UK7</strain>
    </source>
</reference>
<keyword evidence="3" id="KW-1185">Reference proteome</keyword>
<feature type="region of interest" description="Disordered" evidence="1">
    <location>
        <begin position="213"/>
        <end position="232"/>
    </location>
</feature>
<comment type="caution">
    <text evidence="2">The sequence shown here is derived from an EMBL/GenBank/DDBJ whole genome shotgun (WGS) entry which is preliminary data.</text>
</comment>
<sequence length="232" mass="26522">MSQPPITSLPGYPFFYAIPINGYIRDVPDRKTRRSSRSRLQDRHSLPPPYTAAPAWSPYILEGLAELDGLNEIPKQTYPDHQRPYEKEKIKRPQSTPPAMTQRRDSRLLSLSTKHSRTFFRPQISSPLMASTCMDNVKELFTIEEQAPVRGNAHLVSRGPLPEIGRADEYKMGDEERIQVALIESIFLMLHDLQPSYLPRPEKIVSQIVPRPSRTHRLSRQPSVRISSTLAS</sequence>
<feature type="region of interest" description="Disordered" evidence="1">
    <location>
        <begin position="26"/>
        <end position="52"/>
    </location>
</feature>
<feature type="compositionally biased region" description="Basic and acidic residues" evidence="1">
    <location>
        <begin position="78"/>
        <end position="91"/>
    </location>
</feature>
<evidence type="ECO:0000313" key="3">
    <source>
        <dbReference type="Proteomes" id="UP000178129"/>
    </source>
</evidence>
<organism evidence="2 3">
    <name type="scientific">Rhynchosporium graminicola</name>
    <dbReference type="NCBI Taxonomy" id="2792576"/>
    <lineage>
        <taxon>Eukaryota</taxon>
        <taxon>Fungi</taxon>
        <taxon>Dikarya</taxon>
        <taxon>Ascomycota</taxon>
        <taxon>Pezizomycotina</taxon>
        <taxon>Leotiomycetes</taxon>
        <taxon>Helotiales</taxon>
        <taxon>Ploettnerulaceae</taxon>
        <taxon>Rhynchosporium</taxon>
    </lineage>
</organism>
<dbReference type="InParanoid" id="A0A1E1L4I8"/>
<feature type="compositionally biased region" description="Polar residues" evidence="1">
    <location>
        <begin position="220"/>
        <end position="232"/>
    </location>
</feature>
<dbReference type="AlphaFoldDB" id="A0A1E1L4I8"/>
<protein>
    <submittedName>
        <fullName evidence="2">Uncharacterized protein</fullName>
    </submittedName>
</protein>
<evidence type="ECO:0000256" key="1">
    <source>
        <dbReference type="SAM" id="MobiDB-lite"/>
    </source>
</evidence>
<accession>A0A1E1L4I8</accession>
<dbReference type="EMBL" id="FJUW01000035">
    <property type="protein sequence ID" value="CZT05313.1"/>
    <property type="molecule type" value="Genomic_DNA"/>
</dbReference>
<evidence type="ECO:0000313" key="2">
    <source>
        <dbReference type="EMBL" id="CZT05313.1"/>
    </source>
</evidence>